<dbReference type="GO" id="GO:0140359">
    <property type="term" value="F:ABC-type transporter activity"/>
    <property type="evidence" value="ECO:0007669"/>
    <property type="project" value="InterPro"/>
</dbReference>
<dbReference type="SUPFAM" id="SSF90123">
    <property type="entry name" value="ABC transporter transmembrane region"/>
    <property type="match status" value="1"/>
</dbReference>
<dbReference type="GO" id="GO:0043213">
    <property type="term" value="P:bacteriocin transport"/>
    <property type="evidence" value="ECO:0007669"/>
    <property type="project" value="UniProtKB-KW"/>
</dbReference>
<dbReference type="GO" id="GO:0005524">
    <property type="term" value="F:ATP binding"/>
    <property type="evidence" value="ECO:0007669"/>
    <property type="project" value="UniProtKB-KW"/>
</dbReference>
<dbReference type="SUPFAM" id="SSF52540">
    <property type="entry name" value="P-loop containing nucleoside triphosphate hydrolases"/>
    <property type="match status" value="1"/>
</dbReference>
<protein>
    <submittedName>
        <fullName evidence="13">Unannotated protein</fullName>
    </submittedName>
</protein>
<dbReference type="GO" id="GO:0034040">
    <property type="term" value="F:ATPase-coupled lipid transmembrane transporter activity"/>
    <property type="evidence" value="ECO:0007669"/>
    <property type="project" value="TreeGrafter"/>
</dbReference>
<dbReference type="SMART" id="SM00382">
    <property type="entry name" value="AAA"/>
    <property type="match status" value="1"/>
</dbReference>
<keyword evidence="7 9" id="KW-0472">Membrane</keyword>
<evidence type="ECO:0000256" key="9">
    <source>
        <dbReference type="SAM" id="Phobius"/>
    </source>
</evidence>
<feature type="transmembrane region" description="Helical" evidence="9">
    <location>
        <begin position="278"/>
        <end position="308"/>
    </location>
</feature>
<dbReference type="GO" id="GO:0016020">
    <property type="term" value="C:membrane"/>
    <property type="evidence" value="ECO:0007669"/>
    <property type="project" value="UniProtKB-SubCell"/>
</dbReference>
<keyword evidence="4" id="KW-0067">ATP-binding</keyword>
<feature type="domain" description="Peptidase C39" evidence="12">
    <location>
        <begin position="27"/>
        <end position="147"/>
    </location>
</feature>
<dbReference type="InterPro" id="IPR017871">
    <property type="entry name" value="ABC_transporter-like_CS"/>
</dbReference>
<keyword evidence="6 9" id="KW-1133">Transmembrane helix</keyword>
<evidence type="ECO:0000256" key="2">
    <source>
        <dbReference type="ARBA" id="ARBA00022692"/>
    </source>
</evidence>
<comment type="subcellular location">
    <subcellularLocation>
        <location evidence="1">Membrane</location>
        <topology evidence="1">Multi-pass membrane protein</topology>
    </subcellularLocation>
</comment>
<name>A0A6J7EK32_9ZZZZ</name>
<gene>
    <name evidence="13" type="ORF">UFOPK3402_01551</name>
</gene>
<evidence type="ECO:0000256" key="6">
    <source>
        <dbReference type="ARBA" id="ARBA00022989"/>
    </source>
</evidence>
<feature type="transmembrane region" description="Helical" evidence="9">
    <location>
        <begin position="398"/>
        <end position="422"/>
    </location>
</feature>
<dbReference type="Pfam" id="PF00664">
    <property type="entry name" value="ABC_membrane"/>
    <property type="match status" value="1"/>
</dbReference>
<evidence type="ECO:0000313" key="13">
    <source>
        <dbReference type="EMBL" id="CAB4883737.1"/>
    </source>
</evidence>
<evidence type="ECO:0000259" key="11">
    <source>
        <dbReference type="PROSITE" id="PS50929"/>
    </source>
</evidence>
<dbReference type="AlphaFoldDB" id="A0A6J7EK32"/>
<evidence type="ECO:0000256" key="4">
    <source>
        <dbReference type="ARBA" id="ARBA00022840"/>
    </source>
</evidence>
<dbReference type="Pfam" id="PF00005">
    <property type="entry name" value="ABC_tran"/>
    <property type="match status" value="1"/>
</dbReference>
<dbReference type="InterPro" id="IPR005074">
    <property type="entry name" value="Peptidase_C39"/>
</dbReference>
<dbReference type="PROSITE" id="PS00211">
    <property type="entry name" value="ABC_TRANSPORTER_1"/>
    <property type="match status" value="1"/>
</dbReference>
<keyword evidence="8" id="KW-0080">Bacteriocin transport</keyword>
<evidence type="ECO:0000259" key="12">
    <source>
        <dbReference type="PROSITE" id="PS50990"/>
    </source>
</evidence>
<evidence type="ECO:0000256" key="7">
    <source>
        <dbReference type="ARBA" id="ARBA00023136"/>
    </source>
</evidence>
<dbReference type="GO" id="GO:0016887">
    <property type="term" value="F:ATP hydrolysis activity"/>
    <property type="evidence" value="ECO:0007669"/>
    <property type="project" value="InterPro"/>
</dbReference>
<accession>A0A6J7EK32</accession>
<dbReference type="GO" id="GO:0006508">
    <property type="term" value="P:proteolysis"/>
    <property type="evidence" value="ECO:0007669"/>
    <property type="project" value="InterPro"/>
</dbReference>
<dbReference type="PANTHER" id="PTHR24221:SF654">
    <property type="entry name" value="ATP-BINDING CASSETTE SUB-FAMILY B MEMBER 6"/>
    <property type="match status" value="1"/>
</dbReference>
<dbReference type="EMBL" id="CAFBLS010000219">
    <property type="protein sequence ID" value="CAB4883737.1"/>
    <property type="molecule type" value="Genomic_DNA"/>
</dbReference>
<dbReference type="InterPro" id="IPR003593">
    <property type="entry name" value="AAA+_ATPase"/>
</dbReference>
<organism evidence="13">
    <name type="scientific">freshwater metagenome</name>
    <dbReference type="NCBI Taxonomy" id="449393"/>
    <lineage>
        <taxon>unclassified sequences</taxon>
        <taxon>metagenomes</taxon>
        <taxon>ecological metagenomes</taxon>
    </lineage>
</organism>
<dbReference type="InterPro" id="IPR039421">
    <property type="entry name" value="Type_1_exporter"/>
</dbReference>
<feature type="domain" description="ABC transmembrane type-1" evidence="11">
    <location>
        <begin position="178"/>
        <end position="459"/>
    </location>
</feature>
<dbReference type="Gene3D" id="3.40.50.300">
    <property type="entry name" value="P-loop containing nucleotide triphosphate hydrolases"/>
    <property type="match status" value="1"/>
</dbReference>
<dbReference type="InterPro" id="IPR011527">
    <property type="entry name" value="ABC1_TM_dom"/>
</dbReference>
<feature type="transmembrane region" description="Helical" evidence="9">
    <location>
        <begin position="314"/>
        <end position="334"/>
    </location>
</feature>
<dbReference type="Gene3D" id="3.90.70.10">
    <property type="entry name" value="Cysteine proteinases"/>
    <property type="match status" value="1"/>
</dbReference>
<evidence type="ECO:0000256" key="5">
    <source>
        <dbReference type="ARBA" id="ARBA00022927"/>
    </source>
</evidence>
<dbReference type="Gene3D" id="1.20.1560.10">
    <property type="entry name" value="ABC transporter type 1, transmembrane domain"/>
    <property type="match status" value="1"/>
</dbReference>
<evidence type="ECO:0000256" key="8">
    <source>
        <dbReference type="ARBA" id="ARBA00043264"/>
    </source>
</evidence>
<keyword evidence="3" id="KW-0547">Nucleotide-binding</keyword>
<dbReference type="PANTHER" id="PTHR24221">
    <property type="entry name" value="ATP-BINDING CASSETTE SUB-FAMILY B"/>
    <property type="match status" value="1"/>
</dbReference>
<keyword evidence="5" id="KW-0813">Transport</keyword>
<evidence type="ECO:0000256" key="1">
    <source>
        <dbReference type="ARBA" id="ARBA00004141"/>
    </source>
</evidence>
<feature type="transmembrane region" description="Helical" evidence="9">
    <location>
        <begin position="177"/>
        <end position="202"/>
    </location>
</feature>
<evidence type="ECO:0000259" key="10">
    <source>
        <dbReference type="PROSITE" id="PS50893"/>
    </source>
</evidence>
<dbReference type="InterPro" id="IPR003439">
    <property type="entry name" value="ABC_transporter-like_ATP-bd"/>
</dbReference>
<dbReference type="Pfam" id="PF03412">
    <property type="entry name" value="Peptidase_C39"/>
    <property type="match status" value="1"/>
</dbReference>
<dbReference type="GO" id="GO:0008233">
    <property type="term" value="F:peptidase activity"/>
    <property type="evidence" value="ECO:0007669"/>
    <property type="project" value="InterPro"/>
</dbReference>
<sequence>MSVAAPVQGGRSTIKTGARAEVPSILQMTEVECGAASLCMILAGMGRWVPLSTMREACGISRDGATARDLVNAAAEFGLTGEGHLGDPFDKLAGLQMPAIIWVRRSHFVVLEGARGGRYWINDPASGQYEWQQEEFLANYSGAAVTFAKNESFRKGGRPYRLTADLARRLKHSASGVWLAVIAGLAAMVLGVLTGPISELFVNGVLVSGITSRVGILAGALVAIGLIRGGLTLLQYAVLTRLQTKFSLVGSATFLDRLMSLPVLFYMQRSVGDLSQRVTYNAVVAQLLATQLASAGIAAIGILAYAVVLFTYQWVIALVVLALAAVNIVSLALVNARRTTVQSRITQAQNELRGQTVAAVKTIETLKATGMEDEAFRNLAGEQARYVSAQSALVPSSALLGTIPTVIFALTTAAILIMGGYLVAEGSFTLGALLAMQALALNLGAPLQTLMAAGSQVQLIAAELRSIEDVTVNEADDRYSRTVDSAAGQRFTGRIELKDVTFGYSTRHRPVITDFSLVLEPGRRVALVGVSGAGKTTIGNLAAGLLQPWAGEVLFDGVPLHDYAPGVLEGSLAKVDQSIVLFEGTVRDNVTLWDESVSEAEVRRALADACLLDDVLPRENGIDAWVEENGRNFSGGQCQRMEISRALALDPRVIILDEATSALDATTEKLIDDALRARGVGCLIIAHRLSTIRDADEIVVLARGGTLVERGTHNELLAAKGMYFELVGAAGDGGDVGT</sequence>
<dbReference type="InterPro" id="IPR027417">
    <property type="entry name" value="P-loop_NTPase"/>
</dbReference>
<feature type="transmembrane region" description="Helical" evidence="9">
    <location>
        <begin position="214"/>
        <end position="234"/>
    </location>
</feature>
<dbReference type="InterPro" id="IPR036640">
    <property type="entry name" value="ABC1_TM_sf"/>
</dbReference>
<dbReference type="PROSITE" id="PS50893">
    <property type="entry name" value="ABC_TRANSPORTER_2"/>
    <property type="match status" value="1"/>
</dbReference>
<dbReference type="PROSITE" id="PS50929">
    <property type="entry name" value="ABC_TM1F"/>
    <property type="match status" value="1"/>
</dbReference>
<proteinExistence type="predicted"/>
<feature type="domain" description="ABC transporter" evidence="10">
    <location>
        <begin position="495"/>
        <end position="729"/>
    </location>
</feature>
<dbReference type="PROSITE" id="PS50990">
    <property type="entry name" value="PEPTIDASE_C39"/>
    <property type="match status" value="1"/>
</dbReference>
<keyword evidence="5" id="KW-0653">Protein transport</keyword>
<dbReference type="GO" id="GO:0015031">
    <property type="term" value="P:protein transport"/>
    <property type="evidence" value="ECO:0007669"/>
    <property type="project" value="UniProtKB-KW"/>
</dbReference>
<keyword evidence="2 9" id="KW-0812">Transmembrane</keyword>
<reference evidence="13" key="1">
    <citation type="submission" date="2020-05" db="EMBL/GenBank/DDBJ databases">
        <authorList>
            <person name="Chiriac C."/>
            <person name="Salcher M."/>
            <person name="Ghai R."/>
            <person name="Kavagutti S V."/>
        </authorList>
    </citation>
    <scope>NUCLEOTIDE SEQUENCE</scope>
</reference>
<evidence type="ECO:0000256" key="3">
    <source>
        <dbReference type="ARBA" id="ARBA00022741"/>
    </source>
</evidence>